<keyword evidence="7 15" id="KW-0418">Kinase</keyword>
<evidence type="ECO:0000256" key="6">
    <source>
        <dbReference type="ARBA" id="ARBA00022741"/>
    </source>
</evidence>
<evidence type="ECO:0000256" key="12">
    <source>
        <dbReference type="SAM" id="Phobius"/>
    </source>
</evidence>
<dbReference type="Pfam" id="PF02518">
    <property type="entry name" value="HATPase_c"/>
    <property type="match status" value="1"/>
</dbReference>
<reference evidence="15 16" key="1">
    <citation type="journal article" date="2009" name="Stand. Genomic Sci.">
        <title>Complete genome sequence of Halorhabdus utahensis type strain (AX-2).</title>
        <authorList>
            <person name="Anderson I."/>
            <person name="Tindall B.J."/>
            <person name="Pomrenke H."/>
            <person name="Goker M."/>
            <person name="Lapidus A."/>
            <person name="Nolan M."/>
            <person name="Copeland A."/>
            <person name="Glavina Del Rio T."/>
            <person name="Chen F."/>
            <person name="Tice H."/>
            <person name="Cheng J.F."/>
            <person name="Lucas S."/>
            <person name="Chertkov O."/>
            <person name="Bruce D."/>
            <person name="Brettin T."/>
            <person name="Detter J.C."/>
            <person name="Han C."/>
            <person name="Goodwin L."/>
            <person name="Land M."/>
            <person name="Hauser L."/>
            <person name="Chang Y.J."/>
            <person name="Jeffries C.D."/>
            <person name="Pitluck S."/>
            <person name="Pati A."/>
            <person name="Mavromatis K."/>
            <person name="Ivanova N."/>
            <person name="Ovchinnikova G."/>
            <person name="Chen A."/>
            <person name="Palaniappan K."/>
            <person name="Chain P."/>
            <person name="Rohde M."/>
            <person name="Bristow J."/>
            <person name="Eisen J.A."/>
            <person name="Markowitz V."/>
            <person name="Hugenholtz P."/>
            <person name="Kyrpides N.C."/>
            <person name="Klenk H.P."/>
        </authorList>
    </citation>
    <scope>NUCLEOTIDE SEQUENCE [LARGE SCALE GENOMIC DNA]</scope>
    <source>
        <strain evidence="16">DSM 12940 / JCM 11049 / AX-2</strain>
    </source>
</reference>
<dbReference type="InterPro" id="IPR005467">
    <property type="entry name" value="His_kinase_dom"/>
</dbReference>
<gene>
    <name evidence="15" type="ordered locus">Huta_0978</name>
</gene>
<dbReference type="HOGENOM" id="CLU_000445_114_58_2"/>
<name>C7NV77_HALUD</name>
<proteinExistence type="predicted"/>
<evidence type="ECO:0000256" key="1">
    <source>
        <dbReference type="ARBA" id="ARBA00000085"/>
    </source>
</evidence>
<dbReference type="Pfam" id="PF16927">
    <property type="entry name" value="HisKA_7TM"/>
    <property type="match status" value="1"/>
</dbReference>
<comment type="subcellular location">
    <subcellularLocation>
        <location evidence="2">Membrane</location>
        <topology evidence="2">Multi-pass membrane protein</topology>
    </subcellularLocation>
</comment>
<dbReference type="InterPro" id="IPR035965">
    <property type="entry name" value="PAS-like_dom_sf"/>
</dbReference>
<feature type="transmembrane region" description="Helical" evidence="12">
    <location>
        <begin position="38"/>
        <end position="58"/>
    </location>
</feature>
<dbReference type="Gene3D" id="3.30.450.20">
    <property type="entry name" value="PAS domain"/>
    <property type="match status" value="1"/>
</dbReference>
<feature type="transmembrane region" description="Helical" evidence="12">
    <location>
        <begin position="150"/>
        <end position="173"/>
    </location>
</feature>
<accession>C7NV77</accession>
<sequence length="562" mass="61581">MVWQFSLGVVPLFAATLVATAVAIAVFRKRDAPGGRALGVIAVAAGWWSLLAGVELFRTDLFTSVVLTKATYFGIAVVPVAWVVFVLAYTGRRAWLSRSRLVLLGVVPVITMLAAITNEPYGIHSLFWQDLGFMTDGSGTAGSSQYGPLFWLHAAYSYSLLAVGSYLLVELVVNADLLYRAQAGVLLMAVVAPWSANALYLANVIQTPYDPTILGIVLSCLLLLMTVYRHRFLEIVPAARQLARTELIKTLDDPVVVIDDERHVVDLNPAAVDVFAAERMDVIGRGLSAVSPKLADWLDSDRAEQTISYEVDNVDRYYDIQVTPLSQKAVADSGLLLALRDVTARQHNRQQVSVLNRLLRHNLSNTVTTIHGNAEYAAERARDDEVRERLAVIEDNAAAMMDKQEKLDRVLRTFERDSYTCKSLDTLLKAVVDDVRTAYPDAKLTVDMPETTMSFDGQERLRIALEELLTNAIEHDPSDAPAVRVTATVEDRQATIVVTDSGPGIPAYELEPITNGQETQLSHGSGVGLWLVSWIAHSLQGSLDIETGDDGTAITLTIMSEE</sequence>
<evidence type="ECO:0000256" key="10">
    <source>
        <dbReference type="ARBA" id="ARBA00023012"/>
    </source>
</evidence>
<keyword evidence="5 12" id="KW-0812">Transmembrane</keyword>
<dbReference type="SMART" id="SM00387">
    <property type="entry name" value="HATPase_c"/>
    <property type="match status" value="1"/>
</dbReference>
<dbReference type="GO" id="GO:0007234">
    <property type="term" value="P:osmosensory signaling via phosphorelay pathway"/>
    <property type="evidence" value="ECO:0007669"/>
    <property type="project" value="TreeGrafter"/>
</dbReference>
<dbReference type="PANTHER" id="PTHR42878">
    <property type="entry name" value="TWO-COMPONENT HISTIDINE KINASE"/>
    <property type="match status" value="1"/>
</dbReference>
<feature type="transmembrane region" description="Helical" evidence="12">
    <location>
        <begin position="70"/>
        <end position="89"/>
    </location>
</feature>
<dbReference type="SUPFAM" id="SSF55785">
    <property type="entry name" value="PYP-like sensor domain (PAS domain)"/>
    <property type="match status" value="1"/>
</dbReference>
<dbReference type="InterPro" id="IPR036890">
    <property type="entry name" value="HATPase_C_sf"/>
</dbReference>
<dbReference type="AlphaFoldDB" id="C7NV77"/>
<organism evidence="15 16">
    <name type="scientific">Halorhabdus utahensis (strain DSM 12940 / JCM 11049 / AX-2)</name>
    <dbReference type="NCBI Taxonomy" id="519442"/>
    <lineage>
        <taxon>Archaea</taxon>
        <taxon>Methanobacteriati</taxon>
        <taxon>Methanobacteriota</taxon>
        <taxon>Stenosarchaea group</taxon>
        <taxon>Halobacteria</taxon>
        <taxon>Halobacteriales</taxon>
        <taxon>Haloarculaceae</taxon>
        <taxon>Halorhabdus</taxon>
    </lineage>
</organism>
<dbReference type="SUPFAM" id="SSF55874">
    <property type="entry name" value="ATPase domain of HSP90 chaperone/DNA topoisomerase II/histidine kinase"/>
    <property type="match status" value="1"/>
</dbReference>
<dbReference type="PANTHER" id="PTHR42878:SF7">
    <property type="entry name" value="SENSOR HISTIDINE KINASE GLRK"/>
    <property type="match status" value="1"/>
</dbReference>
<keyword evidence="4" id="KW-0808">Transferase</keyword>
<evidence type="ECO:0000256" key="5">
    <source>
        <dbReference type="ARBA" id="ARBA00022692"/>
    </source>
</evidence>
<dbReference type="GO" id="GO:0030295">
    <property type="term" value="F:protein kinase activator activity"/>
    <property type="evidence" value="ECO:0007669"/>
    <property type="project" value="TreeGrafter"/>
</dbReference>
<evidence type="ECO:0000256" key="7">
    <source>
        <dbReference type="ARBA" id="ARBA00022777"/>
    </source>
</evidence>
<dbReference type="eggNOG" id="arCOG02327">
    <property type="taxonomic scope" value="Archaea"/>
</dbReference>
<evidence type="ECO:0000259" key="13">
    <source>
        <dbReference type="PROSITE" id="PS50109"/>
    </source>
</evidence>
<feature type="domain" description="PAS" evidence="14">
    <location>
        <begin position="240"/>
        <end position="285"/>
    </location>
</feature>
<dbReference type="GeneID" id="8383251"/>
<evidence type="ECO:0000256" key="11">
    <source>
        <dbReference type="ARBA" id="ARBA00023136"/>
    </source>
</evidence>
<keyword evidence="6" id="KW-0547">Nucleotide-binding</keyword>
<dbReference type="KEGG" id="hut:Huta_0978"/>
<keyword evidence="11 12" id="KW-0472">Membrane</keyword>
<dbReference type="EC" id="2.7.13.3" evidence="3"/>
<evidence type="ECO:0000256" key="3">
    <source>
        <dbReference type="ARBA" id="ARBA00012438"/>
    </source>
</evidence>
<dbReference type="GO" id="GO:0005524">
    <property type="term" value="F:ATP binding"/>
    <property type="evidence" value="ECO:0007669"/>
    <property type="project" value="UniProtKB-KW"/>
</dbReference>
<dbReference type="GO" id="GO:0016020">
    <property type="term" value="C:membrane"/>
    <property type="evidence" value="ECO:0007669"/>
    <property type="project" value="UniProtKB-SubCell"/>
</dbReference>
<dbReference type="InterPro" id="IPR031621">
    <property type="entry name" value="HisKA_7TM"/>
</dbReference>
<dbReference type="RefSeq" id="WP_015788738.1">
    <property type="nucleotide sequence ID" value="NC_013158.1"/>
</dbReference>
<dbReference type="EMBL" id="CP001687">
    <property type="protein sequence ID" value="ACV11161.1"/>
    <property type="molecule type" value="Genomic_DNA"/>
</dbReference>
<dbReference type="PROSITE" id="PS50112">
    <property type="entry name" value="PAS"/>
    <property type="match status" value="1"/>
</dbReference>
<feature type="domain" description="Histidine kinase" evidence="13">
    <location>
        <begin position="358"/>
        <end position="562"/>
    </location>
</feature>
<dbReference type="GO" id="GO:0000156">
    <property type="term" value="F:phosphorelay response regulator activity"/>
    <property type="evidence" value="ECO:0007669"/>
    <property type="project" value="TreeGrafter"/>
</dbReference>
<evidence type="ECO:0000256" key="8">
    <source>
        <dbReference type="ARBA" id="ARBA00022840"/>
    </source>
</evidence>
<dbReference type="InterPro" id="IPR013656">
    <property type="entry name" value="PAS_4"/>
</dbReference>
<comment type="catalytic activity">
    <reaction evidence="1">
        <text>ATP + protein L-histidine = ADP + protein N-phospho-L-histidine.</text>
        <dbReference type="EC" id="2.7.13.3"/>
    </reaction>
</comment>
<dbReference type="GO" id="GO:0004673">
    <property type="term" value="F:protein histidine kinase activity"/>
    <property type="evidence" value="ECO:0007669"/>
    <property type="project" value="UniProtKB-EC"/>
</dbReference>
<dbReference type="InterPro" id="IPR000014">
    <property type="entry name" value="PAS"/>
</dbReference>
<dbReference type="Proteomes" id="UP000002071">
    <property type="component" value="Chromosome"/>
</dbReference>
<feature type="transmembrane region" description="Helical" evidence="12">
    <location>
        <begin position="211"/>
        <end position="228"/>
    </location>
</feature>
<evidence type="ECO:0000256" key="4">
    <source>
        <dbReference type="ARBA" id="ARBA00022679"/>
    </source>
</evidence>
<evidence type="ECO:0000313" key="16">
    <source>
        <dbReference type="Proteomes" id="UP000002071"/>
    </source>
</evidence>
<dbReference type="Gene3D" id="3.30.565.10">
    <property type="entry name" value="Histidine kinase-like ATPase, C-terminal domain"/>
    <property type="match status" value="1"/>
</dbReference>
<evidence type="ECO:0000313" key="15">
    <source>
        <dbReference type="EMBL" id="ACV11161.1"/>
    </source>
</evidence>
<dbReference type="STRING" id="519442.Huta_0978"/>
<keyword evidence="16" id="KW-1185">Reference proteome</keyword>
<dbReference type="OrthoDB" id="237703at2157"/>
<dbReference type="PROSITE" id="PS50109">
    <property type="entry name" value="HIS_KIN"/>
    <property type="match status" value="1"/>
</dbReference>
<evidence type="ECO:0000259" key="14">
    <source>
        <dbReference type="PROSITE" id="PS50112"/>
    </source>
</evidence>
<evidence type="ECO:0000256" key="9">
    <source>
        <dbReference type="ARBA" id="ARBA00022989"/>
    </source>
</evidence>
<feature type="transmembrane region" description="Helical" evidence="12">
    <location>
        <begin position="6"/>
        <end position="26"/>
    </location>
</feature>
<dbReference type="Pfam" id="PF08448">
    <property type="entry name" value="PAS_4"/>
    <property type="match status" value="1"/>
</dbReference>
<protein>
    <recommendedName>
        <fullName evidence="3">histidine kinase</fullName>
        <ecNumber evidence="3">2.7.13.3</ecNumber>
    </recommendedName>
</protein>
<keyword evidence="10" id="KW-0902">Two-component regulatory system</keyword>
<feature type="transmembrane region" description="Helical" evidence="12">
    <location>
        <begin position="185"/>
        <end position="205"/>
    </location>
</feature>
<dbReference type="InterPro" id="IPR050351">
    <property type="entry name" value="BphY/WalK/GraS-like"/>
</dbReference>
<keyword evidence="9 12" id="KW-1133">Transmembrane helix</keyword>
<evidence type="ECO:0000256" key="2">
    <source>
        <dbReference type="ARBA" id="ARBA00004141"/>
    </source>
</evidence>
<dbReference type="InterPro" id="IPR003594">
    <property type="entry name" value="HATPase_dom"/>
</dbReference>
<dbReference type="CDD" id="cd16936">
    <property type="entry name" value="HATPase_RsbW-like"/>
    <property type="match status" value="1"/>
</dbReference>
<feature type="transmembrane region" description="Helical" evidence="12">
    <location>
        <begin position="101"/>
        <end position="118"/>
    </location>
</feature>
<keyword evidence="8" id="KW-0067">ATP-binding</keyword>